<protein>
    <submittedName>
        <fullName evidence="1">Uncharacterized protein</fullName>
    </submittedName>
</protein>
<reference evidence="2" key="1">
    <citation type="journal article" date="2023" name="Front. Plant Sci.">
        <title>Chromosomal-level genome assembly of Melastoma candidum provides insights into trichome evolution.</title>
        <authorList>
            <person name="Zhong Y."/>
            <person name="Wu W."/>
            <person name="Sun C."/>
            <person name="Zou P."/>
            <person name="Liu Y."/>
            <person name="Dai S."/>
            <person name="Zhou R."/>
        </authorList>
    </citation>
    <scope>NUCLEOTIDE SEQUENCE [LARGE SCALE GENOMIC DNA]</scope>
</reference>
<gene>
    <name evidence="1" type="ORF">MLD38_015621</name>
</gene>
<dbReference type="Proteomes" id="UP001057402">
    <property type="component" value="Chromosome 4"/>
</dbReference>
<evidence type="ECO:0000313" key="1">
    <source>
        <dbReference type="EMBL" id="KAI4378086.1"/>
    </source>
</evidence>
<sequence length="505" mass="54530">MGCNFLAIVLCLWAATSLSLLLLPADGLVRIGLKKRQQDLVSIKAARAATWEGFRRSGNAGLNNLLNSGGEDIVLLKNYLDAQYYGEIGIGSPPQTFTVIFDTGSSNLWVPSAKCVFSVACYFHSKFKASRSSTYRSIGEDISITYGSGTVSGILSQDNVKIGDLIVKDQVFMEATREGSLTFVLAKFDGILGLGFQNISVGNVVPVWYNMMQQGLVGQKVFSFWLSRNADAKVGGEIVFGGVDKAHYKGKHFYVPVTQEGYWQFQMGDILIGNDSTGVCGSGCAAIADSGTSLIAGPTSVVTEINQAIGAEGIASIECRQIVTQYGDQIWELLIAGVRPDKVCSQIGICVFNGTQYVSSGIESVLEKKRDEELTYRDAACSACELAVLWIKIQLKKGRAKDKILDYVTKLCDNIASPVGQVDCNDIGKMPNVTFTIGGQPFTLTPEQYILKVKEGVANVCISGFMAFDVPAPRGPLWILGDVFMGAYHTVFDFGNRQVGFAPAT</sequence>
<keyword evidence="2" id="KW-1185">Reference proteome</keyword>
<evidence type="ECO:0000313" key="2">
    <source>
        <dbReference type="Proteomes" id="UP001057402"/>
    </source>
</evidence>
<organism evidence="1 2">
    <name type="scientific">Melastoma candidum</name>
    <dbReference type="NCBI Taxonomy" id="119954"/>
    <lineage>
        <taxon>Eukaryota</taxon>
        <taxon>Viridiplantae</taxon>
        <taxon>Streptophyta</taxon>
        <taxon>Embryophyta</taxon>
        <taxon>Tracheophyta</taxon>
        <taxon>Spermatophyta</taxon>
        <taxon>Magnoliopsida</taxon>
        <taxon>eudicotyledons</taxon>
        <taxon>Gunneridae</taxon>
        <taxon>Pentapetalae</taxon>
        <taxon>rosids</taxon>
        <taxon>malvids</taxon>
        <taxon>Myrtales</taxon>
        <taxon>Melastomataceae</taxon>
        <taxon>Melastomatoideae</taxon>
        <taxon>Melastomateae</taxon>
        <taxon>Melastoma</taxon>
    </lineage>
</organism>
<name>A0ACB9RIL7_9MYRT</name>
<dbReference type="EMBL" id="CM042883">
    <property type="protein sequence ID" value="KAI4378086.1"/>
    <property type="molecule type" value="Genomic_DNA"/>
</dbReference>
<proteinExistence type="predicted"/>
<comment type="caution">
    <text evidence="1">The sequence shown here is derived from an EMBL/GenBank/DDBJ whole genome shotgun (WGS) entry which is preliminary data.</text>
</comment>
<accession>A0ACB9RIL7</accession>